<evidence type="ECO:0000256" key="6">
    <source>
        <dbReference type="ARBA" id="ARBA00023170"/>
    </source>
</evidence>
<reference evidence="10" key="2">
    <citation type="submission" date="2025-05" db="UniProtKB">
        <authorList>
            <consortium name="EnsemblMetazoa"/>
        </authorList>
    </citation>
    <scope>IDENTIFICATION</scope>
    <source>
        <strain evidence="10">Foshan</strain>
    </source>
</reference>
<evidence type="ECO:0000256" key="8">
    <source>
        <dbReference type="SAM" id="Phobius"/>
    </source>
</evidence>
<keyword evidence="7" id="KW-0325">Glycoprotein</keyword>
<name>A0ABM1ZBR5_AEDAL</name>
<dbReference type="InterPro" id="IPR057074">
    <property type="entry name" value="IR75A_N"/>
</dbReference>
<feature type="transmembrane region" description="Helical" evidence="8">
    <location>
        <begin position="285"/>
        <end position="302"/>
    </location>
</feature>
<evidence type="ECO:0000256" key="7">
    <source>
        <dbReference type="ARBA" id="ARBA00023180"/>
    </source>
</evidence>
<evidence type="ECO:0000256" key="4">
    <source>
        <dbReference type="ARBA" id="ARBA00022989"/>
    </source>
</evidence>
<evidence type="ECO:0000256" key="1">
    <source>
        <dbReference type="ARBA" id="ARBA00004651"/>
    </source>
</evidence>
<evidence type="ECO:0000256" key="2">
    <source>
        <dbReference type="ARBA" id="ARBA00022475"/>
    </source>
</evidence>
<feature type="domain" description="Ionotropic receptor 75a N-terminal" evidence="9">
    <location>
        <begin position="6"/>
        <end position="157"/>
    </location>
</feature>
<dbReference type="PANTHER" id="PTHR42643">
    <property type="entry name" value="IONOTROPIC RECEPTOR 20A-RELATED"/>
    <property type="match status" value="1"/>
</dbReference>
<feature type="transmembrane region" description="Helical" evidence="8">
    <location>
        <begin position="339"/>
        <end position="365"/>
    </location>
</feature>
<comment type="subcellular location">
    <subcellularLocation>
        <location evidence="1">Cell membrane</location>
        <topology evidence="1">Multi-pass membrane protein</topology>
    </subcellularLocation>
</comment>
<dbReference type="GeneID" id="134291511"/>
<reference evidence="11" key="1">
    <citation type="journal article" date="2015" name="Proc. Natl. Acad. Sci. U.S.A.">
        <title>Genome sequence of the Asian Tiger mosquito, Aedes albopictus, reveals insights into its biology, genetics, and evolution.</title>
        <authorList>
            <person name="Chen X.G."/>
            <person name="Jiang X."/>
            <person name="Gu J."/>
            <person name="Xu M."/>
            <person name="Wu Y."/>
            <person name="Deng Y."/>
            <person name="Zhang C."/>
            <person name="Bonizzoni M."/>
            <person name="Dermauw W."/>
            <person name="Vontas J."/>
            <person name="Armbruster P."/>
            <person name="Huang X."/>
            <person name="Yang Y."/>
            <person name="Zhang H."/>
            <person name="He W."/>
            <person name="Peng H."/>
            <person name="Liu Y."/>
            <person name="Wu K."/>
            <person name="Chen J."/>
            <person name="Lirakis M."/>
            <person name="Topalis P."/>
            <person name="Van Leeuwen T."/>
            <person name="Hall A.B."/>
            <person name="Jiang X."/>
            <person name="Thorpe C."/>
            <person name="Mueller R.L."/>
            <person name="Sun C."/>
            <person name="Waterhouse R.M."/>
            <person name="Yan G."/>
            <person name="Tu Z.J."/>
            <person name="Fang X."/>
            <person name="James A.A."/>
        </authorList>
    </citation>
    <scope>NUCLEOTIDE SEQUENCE [LARGE SCALE GENOMIC DNA]</scope>
    <source>
        <strain evidence="11">Foshan</strain>
    </source>
</reference>
<evidence type="ECO:0000259" key="9">
    <source>
        <dbReference type="Pfam" id="PF24576"/>
    </source>
</evidence>
<protein>
    <recommendedName>
        <fullName evidence="9">Ionotropic receptor 75a N-terminal domain-containing protein</fullName>
    </recommendedName>
</protein>
<evidence type="ECO:0000256" key="3">
    <source>
        <dbReference type="ARBA" id="ARBA00022692"/>
    </source>
</evidence>
<keyword evidence="2" id="KW-1003">Cell membrane</keyword>
<evidence type="ECO:0000313" key="11">
    <source>
        <dbReference type="Proteomes" id="UP000069940"/>
    </source>
</evidence>
<dbReference type="SUPFAM" id="SSF53850">
    <property type="entry name" value="Periplasmic binding protein-like II"/>
    <property type="match status" value="1"/>
</dbReference>
<dbReference type="Pfam" id="PF24576">
    <property type="entry name" value="IR75A_N"/>
    <property type="match status" value="1"/>
</dbReference>
<keyword evidence="11" id="KW-1185">Reference proteome</keyword>
<keyword evidence="6" id="KW-0675">Receptor</keyword>
<dbReference type="InterPro" id="IPR052192">
    <property type="entry name" value="Insect_Ionotropic_Sensory_Rcpt"/>
</dbReference>
<dbReference type="Proteomes" id="UP000069940">
    <property type="component" value="Unassembled WGS sequence"/>
</dbReference>
<sequence>MATLSSEKIHFSDISNFTAAIWNHTHVMRYDYHKLGASVDMGCPETPKLFGVMSKYEYFNASYYWLLFANGTLDEATCLLSEQNLNVDAKVTLVVDQGVQQDVFDVYDVFSPSIRRGATLNTTLMGTWSHEIGFTIAVNQSEYERRVDLRGISLKSAVTTLDQLHHHTLLQFLASNETKREYSFHKLGYHMLAFLVEKHNFSVEYIRNSNWGLNSTDGRSSHGVIGQVATKKVDFTVNVLIHTAERVGLADYTVNVGLPRFLLLFRHPRINEGHFFFLQPFRLDLWIAILVIGFLAVLVTYFSYNDSRSENRRLAWLTVFGFLFQQGTSSIISHSSTRITLLSVLAFSFLISQFYSAYIVGYLLIVPPKTIRTLKNLLDSDLKVVVENLGYHKYYLNKTKDPIAVELYHRKILNGEDNFLNVTEGIARVKRGGYAFHCDTAYVYPLIVQAFTDKEICDLQEMVLHPLRTLHFPLRKGSEFKEMFRITLRKATETGNMAYQRKFFFSDKPKCYKNQLETVSVGLDRLLMLFYGLLAAMAGSFIVMLLEMGYFSVFRNREVLKRNRGVERFK</sequence>
<dbReference type="EnsemblMetazoa" id="AALFPA23_016965.R24773">
    <property type="protein sequence ID" value="AALFPA23_016965.P24773"/>
    <property type="gene ID" value="AALFPA23_016965"/>
</dbReference>
<keyword evidence="4 8" id="KW-1133">Transmembrane helix</keyword>
<dbReference type="RefSeq" id="XP_062715318.1">
    <property type="nucleotide sequence ID" value="XM_062859334.1"/>
</dbReference>
<proteinExistence type="predicted"/>
<evidence type="ECO:0000256" key="5">
    <source>
        <dbReference type="ARBA" id="ARBA00023136"/>
    </source>
</evidence>
<keyword evidence="5 8" id="KW-0472">Membrane</keyword>
<organism evidence="10 11">
    <name type="scientific">Aedes albopictus</name>
    <name type="common">Asian tiger mosquito</name>
    <name type="synonym">Stegomyia albopicta</name>
    <dbReference type="NCBI Taxonomy" id="7160"/>
    <lineage>
        <taxon>Eukaryota</taxon>
        <taxon>Metazoa</taxon>
        <taxon>Ecdysozoa</taxon>
        <taxon>Arthropoda</taxon>
        <taxon>Hexapoda</taxon>
        <taxon>Insecta</taxon>
        <taxon>Pterygota</taxon>
        <taxon>Neoptera</taxon>
        <taxon>Endopterygota</taxon>
        <taxon>Diptera</taxon>
        <taxon>Nematocera</taxon>
        <taxon>Culicoidea</taxon>
        <taxon>Culicidae</taxon>
        <taxon>Culicinae</taxon>
        <taxon>Aedini</taxon>
        <taxon>Aedes</taxon>
        <taxon>Stegomyia</taxon>
    </lineage>
</organism>
<dbReference type="PANTHER" id="PTHR42643:SF33">
    <property type="entry name" value="GLUTAMATE RECEPTOR 2-LIKE PROTEIN"/>
    <property type="match status" value="1"/>
</dbReference>
<feature type="transmembrane region" description="Helical" evidence="8">
    <location>
        <begin position="526"/>
        <end position="546"/>
    </location>
</feature>
<keyword evidence="3 8" id="KW-0812">Transmembrane</keyword>
<evidence type="ECO:0000313" key="10">
    <source>
        <dbReference type="EnsemblMetazoa" id="AALFPA23_016965.P24773"/>
    </source>
</evidence>
<accession>A0ABM1ZBR5</accession>
<dbReference type="Gene3D" id="3.40.190.10">
    <property type="entry name" value="Periplasmic binding protein-like II"/>
    <property type="match status" value="3"/>
</dbReference>